<keyword evidence="3" id="KW-1185">Reference proteome</keyword>
<comment type="caution">
    <text evidence="2">The sequence shown here is derived from an EMBL/GenBank/DDBJ whole genome shotgun (WGS) entry which is preliminary data.</text>
</comment>
<evidence type="ECO:0000313" key="3">
    <source>
        <dbReference type="Proteomes" id="UP000253209"/>
    </source>
</evidence>
<name>A0A367GSD4_9SPHI</name>
<keyword evidence="1" id="KW-1133">Transmembrane helix</keyword>
<organism evidence="2 3">
    <name type="scientific">Mucilaginibacter hurinus</name>
    <dbReference type="NCBI Taxonomy" id="2201324"/>
    <lineage>
        <taxon>Bacteria</taxon>
        <taxon>Pseudomonadati</taxon>
        <taxon>Bacteroidota</taxon>
        <taxon>Sphingobacteriia</taxon>
        <taxon>Sphingobacteriales</taxon>
        <taxon>Sphingobacteriaceae</taxon>
        <taxon>Mucilaginibacter</taxon>
    </lineage>
</organism>
<keyword evidence="1" id="KW-0472">Membrane</keyword>
<dbReference type="RefSeq" id="WP_114003247.1">
    <property type="nucleotide sequence ID" value="NZ_QGDC01000001.1"/>
</dbReference>
<proteinExistence type="predicted"/>
<accession>A0A367GSD4</accession>
<keyword evidence="1" id="KW-0812">Transmembrane</keyword>
<reference evidence="2 3" key="1">
    <citation type="submission" date="2018-05" db="EMBL/GenBank/DDBJ databases">
        <title>Mucilaginibacter hurinus sp. nov., isolated from briquette warehouse soil.</title>
        <authorList>
            <person name="Choi L."/>
        </authorList>
    </citation>
    <scope>NUCLEOTIDE SEQUENCE [LARGE SCALE GENOMIC DNA]</scope>
    <source>
        <strain evidence="2 3">ZR32</strain>
    </source>
</reference>
<feature type="transmembrane region" description="Helical" evidence="1">
    <location>
        <begin position="12"/>
        <end position="34"/>
    </location>
</feature>
<sequence length="79" mass="8524">MKNPFKKHDKNTSLLIAGIIGGAAAAGAITYLIFNHRRELADAAAAAKEQATAYLKEKEGHLKKHKSDIGDLKDIISHS</sequence>
<dbReference type="AlphaFoldDB" id="A0A367GSD4"/>
<evidence type="ECO:0000256" key="1">
    <source>
        <dbReference type="SAM" id="Phobius"/>
    </source>
</evidence>
<dbReference type="Proteomes" id="UP000253209">
    <property type="component" value="Unassembled WGS sequence"/>
</dbReference>
<protein>
    <submittedName>
        <fullName evidence="2">Uncharacterized protein</fullName>
    </submittedName>
</protein>
<dbReference type="EMBL" id="QGDC01000001">
    <property type="protein sequence ID" value="RCH56349.1"/>
    <property type="molecule type" value="Genomic_DNA"/>
</dbReference>
<evidence type="ECO:0000313" key="2">
    <source>
        <dbReference type="EMBL" id="RCH56349.1"/>
    </source>
</evidence>
<gene>
    <name evidence="2" type="ORF">DJ568_00365</name>
</gene>